<evidence type="ECO:0000256" key="4">
    <source>
        <dbReference type="ARBA" id="ARBA00023136"/>
    </source>
</evidence>
<sequence length="443" mass="47739">MLKNDRKRFLLLLVIILVSLLVSFIPIKGLSLAGRRTLGIFVFAMFGWITEVVPLYVVSMIVVALSALVLPPVVEGLKYSYFYRALSSSTIVLFAGGFFLASGMQKYKVDSILTNLVLSRTGTKPGSVLFGMMLTTAFLSMWMSNTATTALMITVALPVIKYLSEGDPFRTGLILAIPFDANVGGIATPIGTPPNAIALQMLNAKGITISFGRWMSWGLPFSLILLLFAWFLLLQFFRPDAERIKLDIEGVKITGRHVLVIVTFIVTATLWLLSSVLKISSSLIAFIPPVVFLSTGILNREDFKSIGWDVLILIGGGICLGMAMQKSGLSSWFLQVLHLKGASLILIILVFGLLTYIAANFMSHTAATNLLVPIAIAAGGNITPVVVYIALMASVAMVLPVSTPPNAIAYSSGLIKTKDMARVGVIIGILGLILGLPILLLLM</sequence>
<evidence type="ECO:0000256" key="2">
    <source>
        <dbReference type="ARBA" id="ARBA00022692"/>
    </source>
</evidence>
<evidence type="ECO:0000256" key="1">
    <source>
        <dbReference type="ARBA" id="ARBA00004141"/>
    </source>
</evidence>
<feature type="transmembrane region" description="Helical" evidence="5">
    <location>
        <begin position="370"/>
        <end position="400"/>
    </location>
</feature>
<dbReference type="InterPro" id="IPR001898">
    <property type="entry name" value="SLC13A/DASS"/>
</dbReference>
<organism evidence="6">
    <name type="scientific">candidate division WOR-3 bacterium</name>
    <dbReference type="NCBI Taxonomy" id="2052148"/>
    <lineage>
        <taxon>Bacteria</taxon>
        <taxon>Bacteria division WOR-3</taxon>
    </lineage>
</organism>
<comment type="subcellular location">
    <subcellularLocation>
        <location evidence="1">Membrane</location>
        <topology evidence="1">Multi-pass membrane protein</topology>
    </subcellularLocation>
</comment>
<dbReference type="PANTHER" id="PTHR10283:SF92">
    <property type="entry name" value="LOW-AFFINITY PHOSPHATE TRANSPORTER PHO91"/>
    <property type="match status" value="1"/>
</dbReference>
<reference evidence="6" key="1">
    <citation type="journal article" date="2020" name="mSystems">
        <title>Genome- and Community-Level Interaction Insights into Carbon Utilization and Element Cycling Functions of Hydrothermarchaeota in Hydrothermal Sediment.</title>
        <authorList>
            <person name="Zhou Z."/>
            <person name="Liu Y."/>
            <person name="Xu W."/>
            <person name="Pan J."/>
            <person name="Luo Z.H."/>
            <person name="Li M."/>
        </authorList>
    </citation>
    <scope>NUCLEOTIDE SEQUENCE [LARGE SCALE GENOMIC DNA]</scope>
    <source>
        <strain evidence="6">HyVt-102</strain>
    </source>
</reference>
<dbReference type="GO" id="GO:0005315">
    <property type="term" value="F:phosphate transmembrane transporter activity"/>
    <property type="evidence" value="ECO:0007669"/>
    <property type="project" value="TreeGrafter"/>
</dbReference>
<evidence type="ECO:0000256" key="3">
    <source>
        <dbReference type="ARBA" id="ARBA00022989"/>
    </source>
</evidence>
<protein>
    <submittedName>
        <fullName evidence="6">SLC13/DASS family transporter</fullName>
    </submittedName>
</protein>
<comment type="caution">
    <text evidence="6">The sequence shown here is derived from an EMBL/GenBank/DDBJ whole genome shotgun (WGS) entry which is preliminary data.</text>
</comment>
<dbReference type="CDD" id="cd01115">
    <property type="entry name" value="SLC13_permease"/>
    <property type="match status" value="1"/>
</dbReference>
<feature type="transmembrane region" description="Helical" evidence="5">
    <location>
        <begin position="211"/>
        <end position="233"/>
    </location>
</feature>
<evidence type="ECO:0000256" key="5">
    <source>
        <dbReference type="SAM" id="Phobius"/>
    </source>
</evidence>
<feature type="transmembrane region" description="Helical" evidence="5">
    <location>
        <begin position="128"/>
        <end position="160"/>
    </location>
</feature>
<dbReference type="Pfam" id="PF00939">
    <property type="entry name" value="Na_sulph_symp"/>
    <property type="match status" value="1"/>
</dbReference>
<name>A0A7C0VCC5_UNCW3</name>
<feature type="transmembrane region" description="Helical" evidence="5">
    <location>
        <begin position="254"/>
        <end position="273"/>
    </location>
</feature>
<dbReference type="Proteomes" id="UP000885847">
    <property type="component" value="Unassembled WGS sequence"/>
</dbReference>
<dbReference type="EMBL" id="DQWE01000188">
    <property type="protein sequence ID" value="HDI82928.1"/>
    <property type="molecule type" value="Genomic_DNA"/>
</dbReference>
<keyword evidence="3 5" id="KW-1133">Transmembrane helix</keyword>
<keyword evidence="4 5" id="KW-0472">Membrane</keyword>
<dbReference type="PANTHER" id="PTHR10283">
    <property type="entry name" value="SOLUTE CARRIER FAMILY 13 MEMBER"/>
    <property type="match status" value="1"/>
</dbReference>
<feature type="transmembrane region" description="Helical" evidence="5">
    <location>
        <begin position="336"/>
        <end position="358"/>
    </location>
</feature>
<feature type="transmembrane region" description="Helical" evidence="5">
    <location>
        <begin position="420"/>
        <end position="442"/>
    </location>
</feature>
<gene>
    <name evidence="6" type="ORF">ENF18_03950</name>
</gene>
<evidence type="ECO:0000313" key="6">
    <source>
        <dbReference type="EMBL" id="HDI82928.1"/>
    </source>
</evidence>
<feature type="transmembrane region" description="Helical" evidence="5">
    <location>
        <begin position="40"/>
        <end position="69"/>
    </location>
</feature>
<dbReference type="GO" id="GO:0005886">
    <property type="term" value="C:plasma membrane"/>
    <property type="evidence" value="ECO:0007669"/>
    <property type="project" value="TreeGrafter"/>
</dbReference>
<feature type="transmembrane region" description="Helical" evidence="5">
    <location>
        <begin position="306"/>
        <end position="324"/>
    </location>
</feature>
<keyword evidence="2 5" id="KW-0812">Transmembrane</keyword>
<dbReference type="AlphaFoldDB" id="A0A7C0VCC5"/>
<proteinExistence type="predicted"/>
<accession>A0A7C0VCC5</accession>
<dbReference type="NCBIfam" id="TIGR00785">
    <property type="entry name" value="dass"/>
    <property type="match status" value="1"/>
</dbReference>
<feature type="transmembrane region" description="Helical" evidence="5">
    <location>
        <begin position="81"/>
        <end position="101"/>
    </location>
</feature>
<feature type="transmembrane region" description="Helical" evidence="5">
    <location>
        <begin position="279"/>
        <end position="299"/>
    </location>
</feature>